<dbReference type="PANTHER" id="PTHR28047:SF5">
    <property type="entry name" value="PROTEIN DCG1"/>
    <property type="match status" value="1"/>
</dbReference>
<reference evidence="2" key="1">
    <citation type="submission" date="2018-05" db="EMBL/GenBank/DDBJ databases">
        <authorList>
            <person name="Lanie J.A."/>
            <person name="Ng W.-L."/>
            <person name="Kazmierczak K.M."/>
            <person name="Andrzejewski T.M."/>
            <person name="Davidsen T.M."/>
            <person name="Wayne K.J."/>
            <person name="Tettelin H."/>
            <person name="Glass J.I."/>
            <person name="Rusch D."/>
            <person name="Podicherti R."/>
            <person name="Tsui H.-C.T."/>
            <person name="Winkler M.E."/>
        </authorList>
    </citation>
    <scope>NUCLEOTIDE SEQUENCE</scope>
</reference>
<dbReference type="PANTHER" id="PTHR28047">
    <property type="entry name" value="PROTEIN DCG1"/>
    <property type="match status" value="1"/>
</dbReference>
<dbReference type="FunFam" id="3.40.50.12500:FF:000001">
    <property type="entry name" value="Putative hydantoin racemase"/>
    <property type="match status" value="1"/>
</dbReference>
<dbReference type="AlphaFoldDB" id="A0A382GDH5"/>
<organism evidence="2">
    <name type="scientific">marine metagenome</name>
    <dbReference type="NCBI Taxonomy" id="408172"/>
    <lineage>
        <taxon>unclassified sequences</taxon>
        <taxon>metagenomes</taxon>
        <taxon>ecological metagenomes</taxon>
    </lineage>
</organism>
<proteinExistence type="inferred from homology"/>
<dbReference type="EMBL" id="UINC01054471">
    <property type="protein sequence ID" value="SVB72221.1"/>
    <property type="molecule type" value="Genomic_DNA"/>
</dbReference>
<evidence type="ECO:0000256" key="1">
    <source>
        <dbReference type="ARBA" id="ARBA00038414"/>
    </source>
</evidence>
<sequence length="243" mass="25962">MKILIINPNTTASMTAKINQAALEVAEEKTEIITVNPKDGPASIEGYYDEAFSVPGLLREMRLKESENIDGYIIACFDDVGLDAARNIAEGPVVGICEAAVYTASIVAGSFVVVTTLPSSIPAIEKTIRGYGRENFCKGVRAANIPVLGLEEGELGEKMIREEILCVLKEDSPESIVLGCAGMADLAKRLSKEFEIPVIDGVASAVKIVEGIIVQGLKTSKAGGYAIPPRKVYKGRFSDDQPI</sequence>
<dbReference type="GO" id="GO:0047661">
    <property type="term" value="F:amino-acid racemase activity"/>
    <property type="evidence" value="ECO:0007669"/>
    <property type="project" value="InterPro"/>
</dbReference>
<dbReference type="InterPro" id="IPR052186">
    <property type="entry name" value="Hydantoin_racemase-like"/>
</dbReference>
<comment type="similarity">
    <text evidence="1">Belongs to the HyuE racemase family.</text>
</comment>
<dbReference type="InterPro" id="IPR015942">
    <property type="entry name" value="Asp/Glu/hydantoin_racemase"/>
</dbReference>
<gene>
    <name evidence="2" type="ORF">METZ01_LOCUS225075</name>
</gene>
<evidence type="ECO:0008006" key="3">
    <source>
        <dbReference type="Google" id="ProtNLM"/>
    </source>
</evidence>
<name>A0A382GDH5_9ZZZZ</name>
<accession>A0A382GDH5</accession>
<dbReference type="Gene3D" id="3.40.50.12500">
    <property type="match status" value="1"/>
</dbReference>
<dbReference type="Pfam" id="PF01177">
    <property type="entry name" value="Asp_Glu_race"/>
    <property type="match status" value="1"/>
</dbReference>
<protein>
    <recommendedName>
        <fullName evidence="3">Asp/Glu/hydantoin racemase</fullName>
    </recommendedName>
</protein>
<dbReference type="InterPro" id="IPR053714">
    <property type="entry name" value="Iso_Racemase_Enz_sf"/>
</dbReference>
<evidence type="ECO:0000313" key="2">
    <source>
        <dbReference type="EMBL" id="SVB72221.1"/>
    </source>
</evidence>